<keyword evidence="2" id="KW-0863">Zinc-finger</keyword>
<dbReference type="AlphaFoldDB" id="A0AAD7FAR7"/>
<evidence type="ECO:0000259" key="4">
    <source>
        <dbReference type="Pfam" id="PF01753"/>
    </source>
</evidence>
<dbReference type="GO" id="GO:0008270">
    <property type="term" value="F:zinc ion binding"/>
    <property type="evidence" value="ECO:0007669"/>
    <property type="project" value="UniProtKB-KW"/>
</dbReference>
<dbReference type="Pfam" id="PF01753">
    <property type="entry name" value="zf-MYND"/>
    <property type="match status" value="1"/>
</dbReference>
<dbReference type="InterPro" id="IPR002893">
    <property type="entry name" value="Znf_MYND"/>
</dbReference>
<keyword evidence="6" id="KW-1185">Reference proteome</keyword>
<reference evidence="5" key="1">
    <citation type="submission" date="2023-03" db="EMBL/GenBank/DDBJ databases">
        <title>Massive genome expansion in bonnet fungi (Mycena s.s.) driven by repeated elements and novel gene families across ecological guilds.</title>
        <authorList>
            <consortium name="Lawrence Berkeley National Laboratory"/>
            <person name="Harder C.B."/>
            <person name="Miyauchi S."/>
            <person name="Viragh M."/>
            <person name="Kuo A."/>
            <person name="Thoen E."/>
            <person name="Andreopoulos B."/>
            <person name="Lu D."/>
            <person name="Skrede I."/>
            <person name="Drula E."/>
            <person name="Henrissat B."/>
            <person name="Morin E."/>
            <person name="Kohler A."/>
            <person name="Barry K."/>
            <person name="LaButti K."/>
            <person name="Morin E."/>
            <person name="Salamov A."/>
            <person name="Lipzen A."/>
            <person name="Mereny Z."/>
            <person name="Hegedus B."/>
            <person name="Baldrian P."/>
            <person name="Stursova M."/>
            <person name="Weitz H."/>
            <person name="Taylor A."/>
            <person name="Grigoriev I.V."/>
            <person name="Nagy L.G."/>
            <person name="Martin F."/>
            <person name="Kauserud H."/>
        </authorList>
    </citation>
    <scope>NUCLEOTIDE SEQUENCE</scope>
    <source>
        <strain evidence="5">9284</strain>
    </source>
</reference>
<keyword evidence="1" id="KW-0479">Metal-binding</keyword>
<dbReference type="SUPFAM" id="SSF144232">
    <property type="entry name" value="HIT/MYND zinc finger-like"/>
    <property type="match status" value="1"/>
</dbReference>
<keyword evidence="3" id="KW-0862">Zinc</keyword>
<evidence type="ECO:0000256" key="2">
    <source>
        <dbReference type="ARBA" id="ARBA00022771"/>
    </source>
</evidence>
<dbReference type="Proteomes" id="UP001221142">
    <property type="component" value="Unassembled WGS sequence"/>
</dbReference>
<accession>A0AAD7FAR7</accession>
<proteinExistence type="predicted"/>
<name>A0AAD7FAR7_9AGAR</name>
<gene>
    <name evidence="5" type="ORF">FB45DRAFT_843282</name>
</gene>
<evidence type="ECO:0000256" key="1">
    <source>
        <dbReference type="ARBA" id="ARBA00022723"/>
    </source>
</evidence>
<evidence type="ECO:0000313" key="6">
    <source>
        <dbReference type="Proteomes" id="UP001221142"/>
    </source>
</evidence>
<sequence>MDTTCAGGCGKQGEHRCSGCKQAHYCSAECQKNLEGYASKSALVSSSLKDTYRIKDWQTHKKTCLPPLPRPRTTHCTGCQVRFSPNNDMEKQEANLICPDCGYVACSNCACHNRRGTCYCQDSNFGHKYCGRVPEWYHFSQRTGRPYSGSNHPDHEDAKMHKVPESVWETEPRQCGNCEELKVCLTPGFRCQYWMCQ</sequence>
<dbReference type="EMBL" id="JARKIF010000030">
    <property type="protein sequence ID" value="KAJ7612716.1"/>
    <property type="molecule type" value="Genomic_DNA"/>
</dbReference>
<feature type="domain" description="MYND-type" evidence="4">
    <location>
        <begin position="9"/>
        <end position="33"/>
    </location>
</feature>
<organism evidence="5 6">
    <name type="scientific">Roridomyces roridus</name>
    <dbReference type="NCBI Taxonomy" id="1738132"/>
    <lineage>
        <taxon>Eukaryota</taxon>
        <taxon>Fungi</taxon>
        <taxon>Dikarya</taxon>
        <taxon>Basidiomycota</taxon>
        <taxon>Agaricomycotina</taxon>
        <taxon>Agaricomycetes</taxon>
        <taxon>Agaricomycetidae</taxon>
        <taxon>Agaricales</taxon>
        <taxon>Marasmiineae</taxon>
        <taxon>Mycenaceae</taxon>
        <taxon>Roridomyces</taxon>
    </lineage>
</organism>
<comment type="caution">
    <text evidence="5">The sequence shown here is derived from an EMBL/GenBank/DDBJ whole genome shotgun (WGS) entry which is preliminary data.</text>
</comment>
<evidence type="ECO:0000256" key="3">
    <source>
        <dbReference type="ARBA" id="ARBA00022833"/>
    </source>
</evidence>
<evidence type="ECO:0000313" key="5">
    <source>
        <dbReference type="EMBL" id="KAJ7612716.1"/>
    </source>
</evidence>
<dbReference type="Gene3D" id="6.10.140.2220">
    <property type="match status" value="1"/>
</dbReference>
<protein>
    <recommendedName>
        <fullName evidence="4">MYND-type domain-containing protein</fullName>
    </recommendedName>
</protein>